<reference evidence="9" key="1">
    <citation type="submission" date="2020-05" db="EMBL/GenBank/DDBJ databases">
        <authorList>
            <person name="Chiriac C."/>
            <person name="Salcher M."/>
            <person name="Ghai R."/>
            <person name="Kavagutti S V."/>
        </authorList>
    </citation>
    <scope>NUCLEOTIDE SEQUENCE</scope>
</reference>
<dbReference type="GO" id="GO:0009252">
    <property type="term" value="P:peptidoglycan biosynthetic process"/>
    <property type="evidence" value="ECO:0007669"/>
    <property type="project" value="UniProtKB-UniPathway"/>
</dbReference>
<dbReference type="Gene3D" id="2.40.440.10">
    <property type="entry name" value="L,D-transpeptidase catalytic domain-like"/>
    <property type="match status" value="1"/>
</dbReference>
<comment type="pathway">
    <text evidence="1">Cell wall biogenesis; peptidoglycan biosynthesis.</text>
</comment>
<dbReference type="EMBL" id="CAEZWV010000024">
    <property type="protein sequence ID" value="CAB4676640.1"/>
    <property type="molecule type" value="Genomic_DNA"/>
</dbReference>
<gene>
    <name evidence="9" type="ORF">UFOPK2086_00790</name>
    <name evidence="10" type="ORF">UFOPK2295_01147</name>
</gene>
<feature type="compositionally biased region" description="Low complexity" evidence="6">
    <location>
        <begin position="332"/>
        <end position="347"/>
    </location>
</feature>
<feature type="region of interest" description="Disordered" evidence="6">
    <location>
        <begin position="316"/>
        <end position="347"/>
    </location>
</feature>
<evidence type="ECO:0000256" key="4">
    <source>
        <dbReference type="ARBA" id="ARBA00022984"/>
    </source>
</evidence>
<protein>
    <submittedName>
        <fullName evidence="9">Unannotated protein</fullName>
    </submittedName>
</protein>
<dbReference type="InterPro" id="IPR002477">
    <property type="entry name" value="Peptidoglycan-bd-like"/>
</dbReference>
<proteinExistence type="predicted"/>
<dbReference type="CDD" id="cd16913">
    <property type="entry name" value="YkuD_like"/>
    <property type="match status" value="1"/>
</dbReference>
<evidence type="ECO:0000256" key="6">
    <source>
        <dbReference type="SAM" id="MobiDB-lite"/>
    </source>
</evidence>
<keyword evidence="7" id="KW-0472">Membrane</keyword>
<evidence type="ECO:0000256" key="3">
    <source>
        <dbReference type="ARBA" id="ARBA00022960"/>
    </source>
</evidence>
<keyword evidence="2" id="KW-0808">Transferase</keyword>
<evidence type="ECO:0000313" key="9">
    <source>
        <dbReference type="EMBL" id="CAB4638547.1"/>
    </source>
</evidence>
<dbReference type="GO" id="GO:0016740">
    <property type="term" value="F:transferase activity"/>
    <property type="evidence" value="ECO:0007669"/>
    <property type="project" value="UniProtKB-KW"/>
</dbReference>
<dbReference type="Gene3D" id="1.10.101.10">
    <property type="entry name" value="PGBD-like superfamily/PGBD"/>
    <property type="match status" value="1"/>
</dbReference>
<dbReference type="InterPro" id="IPR036365">
    <property type="entry name" value="PGBD-like_sf"/>
</dbReference>
<evidence type="ECO:0000256" key="7">
    <source>
        <dbReference type="SAM" id="Phobius"/>
    </source>
</evidence>
<dbReference type="GO" id="GO:0071555">
    <property type="term" value="P:cell wall organization"/>
    <property type="evidence" value="ECO:0007669"/>
    <property type="project" value="UniProtKB-KW"/>
</dbReference>
<keyword evidence="7" id="KW-1133">Transmembrane helix</keyword>
<accession>A0A6J6JME1</accession>
<evidence type="ECO:0000256" key="2">
    <source>
        <dbReference type="ARBA" id="ARBA00022679"/>
    </source>
</evidence>
<evidence type="ECO:0000259" key="8">
    <source>
        <dbReference type="PROSITE" id="PS52029"/>
    </source>
</evidence>
<dbReference type="AlphaFoldDB" id="A0A6J6JME1"/>
<feature type="domain" description="L,D-TPase catalytic" evidence="8">
    <location>
        <begin position="184"/>
        <end position="308"/>
    </location>
</feature>
<evidence type="ECO:0000313" key="10">
    <source>
        <dbReference type="EMBL" id="CAB4676640.1"/>
    </source>
</evidence>
<dbReference type="InterPro" id="IPR038063">
    <property type="entry name" value="Transpep_catalytic_dom"/>
</dbReference>
<dbReference type="EMBL" id="CAEZVQ010000099">
    <property type="protein sequence ID" value="CAB4638547.1"/>
    <property type="molecule type" value="Genomic_DNA"/>
</dbReference>
<dbReference type="PROSITE" id="PS52029">
    <property type="entry name" value="LD_TPASE"/>
    <property type="match status" value="1"/>
</dbReference>
<keyword evidence="5" id="KW-0961">Cell wall biogenesis/degradation</keyword>
<name>A0A6J6JME1_9ZZZZ</name>
<dbReference type="Pfam" id="PF03734">
    <property type="entry name" value="YkuD"/>
    <property type="match status" value="1"/>
</dbReference>
<sequence>MSEPFDPEMSEPYFSDDGAGEYPAEYVAPHVPWWIHWRPAMVAAAVFATVIGGIVISRSSTATPATTTTSTLVPGQCAPDAPITCFGQNRVIRDDMKGNDVRRIQQRLKDLKFDPGVVDGIYGGDTMMAVWAFQSLVLNIPRNALVDFVTPVMWDAMRGDVVITPRRQPGTPHHVEIYLPEQVIVVFTGTEVNLISHISSGTGEKWCEEVIIDPGEEGNKGTEVIKEGWCGDAVTPGGIYRFYNRKIGLRQSKLGTMWNPVYFNFGIAVHGAMTVPKEPASHGCIRIPIFISEYFHTLVEYNDRVYVFDGVKEPEEYGSQIPPSDKRDPNYTTTTSTPTTTTVPKTTVPKTTIPKITTTSSTTTTTAVVVPTPTAP</sequence>
<dbReference type="InterPro" id="IPR005490">
    <property type="entry name" value="LD_TPept_cat_dom"/>
</dbReference>
<dbReference type="Pfam" id="PF01471">
    <property type="entry name" value="PG_binding_1"/>
    <property type="match status" value="1"/>
</dbReference>
<keyword evidence="3" id="KW-0133">Cell shape</keyword>
<evidence type="ECO:0000256" key="1">
    <source>
        <dbReference type="ARBA" id="ARBA00004752"/>
    </source>
</evidence>
<dbReference type="SUPFAM" id="SSF141523">
    <property type="entry name" value="L,D-transpeptidase catalytic domain-like"/>
    <property type="match status" value="1"/>
</dbReference>
<dbReference type="InterPro" id="IPR036366">
    <property type="entry name" value="PGBDSf"/>
</dbReference>
<dbReference type="UniPathway" id="UPA00219"/>
<organism evidence="9">
    <name type="scientific">freshwater metagenome</name>
    <dbReference type="NCBI Taxonomy" id="449393"/>
    <lineage>
        <taxon>unclassified sequences</taxon>
        <taxon>metagenomes</taxon>
        <taxon>ecological metagenomes</taxon>
    </lineage>
</organism>
<dbReference type="SUPFAM" id="SSF47090">
    <property type="entry name" value="PGBD-like"/>
    <property type="match status" value="1"/>
</dbReference>
<keyword evidence="4" id="KW-0573">Peptidoglycan synthesis</keyword>
<feature type="transmembrane region" description="Helical" evidence="7">
    <location>
        <begin position="35"/>
        <end position="56"/>
    </location>
</feature>
<keyword evidence="7" id="KW-0812">Transmembrane</keyword>
<dbReference type="GO" id="GO:0008360">
    <property type="term" value="P:regulation of cell shape"/>
    <property type="evidence" value="ECO:0007669"/>
    <property type="project" value="UniProtKB-KW"/>
</dbReference>
<evidence type="ECO:0000256" key="5">
    <source>
        <dbReference type="ARBA" id="ARBA00023316"/>
    </source>
</evidence>